<proteinExistence type="inferred from homology"/>
<comment type="similarity">
    <text evidence="1">Belongs to the UPF0250 family.</text>
</comment>
<dbReference type="GO" id="GO:0005829">
    <property type="term" value="C:cytosol"/>
    <property type="evidence" value="ECO:0007669"/>
    <property type="project" value="TreeGrafter"/>
</dbReference>
<dbReference type="AlphaFoldDB" id="A0A382I9W2"/>
<dbReference type="Gene3D" id="3.30.70.260">
    <property type="match status" value="1"/>
</dbReference>
<dbReference type="EMBL" id="UINC01065627">
    <property type="protein sequence ID" value="SVB95491.1"/>
    <property type="molecule type" value="Genomic_DNA"/>
</dbReference>
<dbReference type="InterPro" id="IPR027471">
    <property type="entry name" value="YbeD-like_sf"/>
</dbReference>
<feature type="non-terminal residue" evidence="2">
    <location>
        <position position="86"/>
    </location>
</feature>
<dbReference type="SUPFAM" id="SSF117991">
    <property type="entry name" value="YbeD/HP0495-like"/>
    <property type="match status" value="1"/>
</dbReference>
<sequence length="86" mass="9524">MSILMNDDVFNFPCDYPIKIIGKDLPNFESTVRNIIELHVGKLHNNQVTSSASSKGAYISLTVRIIASSRSQLDAINKSLQNCPMV</sequence>
<reference evidence="2" key="1">
    <citation type="submission" date="2018-05" db="EMBL/GenBank/DDBJ databases">
        <authorList>
            <person name="Lanie J.A."/>
            <person name="Ng W.-L."/>
            <person name="Kazmierczak K.M."/>
            <person name="Andrzejewski T.M."/>
            <person name="Davidsen T.M."/>
            <person name="Wayne K.J."/>
            <person name="Tettelin H."/>
            <person name="Glass J.I."/>
            <person name="Rusch D."/>
            <person name="Podicherti R."/>
            <person name="Tsui H.-C.T."/>
            <person name="Winkler M.E."/>
        </authorList>
    </citation>
    <scope>NUCLEOTIDE SEQUENCE</scope>
</reference>
<dbReference type="InterPro" id="IPR007454">
    <property type="entry name" value="UPF0250_YbeD-like"/>
</dbReference>
<accession>A0A382I9W2</accession>
<name>A0A382I9W2_9ZZZZ</name>
<dbReference type="PANTHER" id="PTHR38036">
    <property type="entry name" value="UPF0250 PROTEIN YBED"/>
    <property type="match status" value="1"/>
</dbReference>
<dbReference type="Pfam" id="PF04359">
    <property type="entry name" value="DUF493"/>
    <property type="match status" value="1"/>
</dbReference>
<organism evidence="2">
    <name type="scientific">marine metagenome</name>
    <dbReference type="NCBI Taxonomy" id="408172"/>
    <lineage>
        <taxon>unclassified sequences</taxon>
        <taxon>metagenomes</taxon>
        <taxon>ecological metagenomes</taxon>
    </lineage>
</organism>
<dbReference type="PANTHER" id="PTHR38036:SF1">
    <property type="entry name" value="UPF0250 PROTEIN YBED"/>
    <property type="match status" value="1"/>
</dbReference>
<gene>
    <name evidence="2" type="ORF">METZ01_LOCUS248345</name>
</gene>
<evidence type="ECO:0000256" key="1">
    <source>
        <dbReference type="ARBA" id="ARBA00008460"/>
    </source>
</evidence>
<protein>
    <submittedName>
        <fullName evidence="2">Uncharacterized protein</fullName>
    </submittedName>
</protein>
<evidence type="ECO:0000313" key="2">
    <source>
        <dbReference type="EMBL" id="SVB95491.1"/>
    </source>
</evidence>